<dbReference type="Gene3D" id="1.10.274.20">
    <property type="entry name" value="Phenylalanine ammonia-lyase 1, domain 3"/>
    <property type="match status" value="1"/>
</dbReference>
<dbReference type="GO" id="GO:0005737">
    <property type="term" value="C:cytoplasm"/>
    <property type="evidence" value="ECO:0007669"/>
    <property type="project" value="UniProtKB-SubCell"/>
</dbReference>
<dbReference type="SUPFAM" id="SSF48557">
    <property type="entry name" value="L-aspartase-like"/>
    <property type="match status" value="1"/>
</dbReference>
<comment type="subcellular location">
    <subcellularLocation>
        <location evidence="1">Cytoplasm</location>
    </subcellularLocation>
</comment>
<dbReference type="GO" id="GO:0016829">
    <property type="term" value="F:lyase activity"/>
    <property type="evidence" value="ECO:0007669"/>
    <property type="project" value="UniProtKB-KW"/>
</dbReference>
<keyword evidence="7" id="KW-0585">Phenylalanine catabolism</keyword>
<evidence type="ECO:0000256" key="2">
    <source>
        <dbReference type="ARBA" id="ARBA00005138"/>
    </source>
</evidence>
<gene>
    <name evidence="9" type="ORF">IEQ34_015067</name>
</gene>
<dbReference type="InterPro" id="IPR001106">
    <property type="entry name" value="Aromatic_Lyase"/>
</dbReference>
<evidence type="ECO:0000256" key="3">
    <source>
        <dbReference type="ARBA" id="ARBA00007238"/>
    </source>
</evidence>
<dbReference type="Gene3D" id="1.20.200.10">
    <property type="entry name" value="Fumarase/aspartase (Central domain)"/>
    <property type="match status" value="1"/>
</dbReference>
<evidence type="ECO:0000256" key="8">
    <source>
        <dbReference type="ARBA" id="ARBA00023239"/>
    </source>
</evidence>
<evidence type="ECO:0000256" key="1">
    <source>
        <dbReference type="ARBA" id="ARBA00004496"/>
    </source>
</evidence>
<dbReference type="AlphaFoldDB" id="A0AAV7GNH7"/>
<comment type="similarity">
    <text evidence="3">Belongs to the PAL/histidase family.</text>
</comment>
<keyword evidence="5" id="KW-0963">Cytoplasm</keyword>
<proteinExistence type="inferred from homology"/>
<comment type="subunit">
    <text evidence="4">Homotetramer.</text>
</comment>
<evidence type="ECO:0000256" key="7">
    <source>
        <dbReference type="ARBA" id="ARBA00023232"/>
    </source>
</evidence>
<reference evidence="9 10" key="1">
    <citation type="journal article" date="2021" name="Hortic Res">
        <title>Chromosome-scale assembly of the Dendrobium chrysotoxum genome enhances the understanding of orchid evolution.</title>
        <authorList>
            <person name="Zhang Y."/>
            <person name="Zhang G.Q."/>
            <person name="Zhang D."/>
            <person name="Liu X.D."/>
            <person name="Xu X.Y."/>
            <person name="Sun W.H."/>
            <person name="Yu X."/>
            <person name="Zhu X."/>
            <person name="Wang Z.W."/>
            <person name="Zhao X."/>
            <person name="Zhong W.Y."/>
            <person name="Chen H."/>
            <person name="Yin W.L."/>
            <person name="Huang T."/>
            <person name="Niu S.C."/>
            <person name="Liu Z.J."/>
        </authorList>
    </citation>
    <scope>NUCLEOTIDE SEQUENCE [LARGE SCALE GENOMIC DNA]</scope>
    <source>
        <strain evidence="9">Lindl</strain>
    </source>
</reference>
<organism evidence="9 10">
    <name type="scientific">Dendrobium chrysotoxum</name>
    <name type="common">Orchid</name>
    <dbReference type="NCBI Taxonomy" id="161865"/>
    <lineage>
        <taxon>Eukaryota</taxon>
        <taxon>Viridiplantae</taxon>
        <taxon>Streptophyta</taxon>
        <taxon>Embryophyta</taxon>
        <taxon>Tracheophyta</taxon>
        <taxon>Spermatophyta</taxon>
        <taxon>Magnoliopsida</taxon>
        <taxon>Liliopsida</taxon>
        <taxon>Asparagales</taxon>
        <taxon>Orchidaceae</taxon>
        <taxon>Epidendroideae</taxon>
        <taxon>Malaxideae</taxon>
        <taxon>Dendrobiinae</taxon>
        <taxon>Dendrobium</taxon>
    </lineage>
</organism>
<keyword evidence="8" id="KW-0456">Lyase</keyword>
<dbReference type="InterPro" id="IPR023144">
    <property type="entry name" value="Phe_NH3-lyase_shielding_dom_sf"/>
</dbReference>
<dbReference type="GO" id="GO:0009698">
    <property type="term" value="P:phenylpropanoid metabolic process"/>
    <property type="evidence" value="ECO:0007669"/>
    <property type="project" value="UniProtKB-KW"/>
</dbReference>
<evidence type="ECO:0000313" key="10">
    <source>
        <dbReference type="Proteomes" id="UP000775213"/>
    </source>
</evidence>
<dbReference type="EMBL" id="JAGFBR010000013">
    <property type="protein sequence ID" value="KAH0457160.1"/>
    <property type="molecule type" value="Genomic_DNA"/>
</dbReference>
<protein>
    <recommendedName>
        <fullName evidence="11">Phenylalanine ammonia-lyase</fullName>
    </recommendedName>
</protein>
<dbReference type="InterPro" id="IPR008948">
    <property type="entry name" value="L-Aspartase-like"/>
</dbReference>
<evidence type="ECO:0000313" key="9">
    <source>
        <dbReference type="EMBL" id="KAH0457160.1"/>
    </source>
</evidence>
<name>A0AAV7GNH7_DENCH</name>
<evidence type="ECO:0008006" key="11">
    <source>
        <dbReference type="Google" id="ProtNLM"/>
    </source>
</evidence>
<accession>A0AAV7GNH7</accession>
<keyword evidence="10" id="KW-1185">Reference proteome</keyword>
<sequence>MTTTFLVGLCQAVHLRHLEENLKDAVKNTVSQGLTMRVNGELHPSRFWEKDLIKVVDREHVLAYADDPCSSIYPLMQKLRAVLVEYAINNGDGEKDSNTFIFQKISSFEGELKAALPKEVEAARTAFENGSSAIENRIKDCKSYPVYRFARDVGADFLSGEKTVSPGEEFDKVFDAICKGKIIDPMLECMVWNESPLRIC</sequence>
<comment type="caution">
    <text evidence="9">The sequence shown here is derived from an EMBL/GenBank/DDBJ whole genome shotgun (WGS) entry which is preliminary data.</text>
</comment>
<evidence type="ECO:0000256" key="6">
    <source>
        <dbReference type="ARBA" id="ARBA00023051"/>
    </source>
</evidence>
<dbReference type="Proteomes" id="UP000775213">
    <property type="component" value="Unassembled WGS sequence"/>
</dbReference>
<dbReference type="GO" id="GO:0006559">
    <property type="term" value="P:L-phenylalanine catabolic process"/>
    <property type="evidence" value="ECO:0007669"/>
    <property type="project" value="UniProtKB-KW"/>
</dbReference>
<evidence type="ECO:0000256" key="5">
    <source>
        <dbReference type="ARBA" id="ARBA00022490"/>
    </source>
</evidence>
<evidence type="ECO:0000256" key="4">
    <source>
        <dbReference type="ARBA" id="ARBA00011881"/>
    </source>
</evidence>
<comment type="pathway">
    <text evidence="2">Phenylpropanoid metabolism; trans-cinnamate biosynthesis; trans-cinnamate from L-phenylalanine: step 1/1.</text>
</comment>
<dbReference type="FunFam" id="1.10.274.20:FF:000001">
    <property type="entry name" value="Phenylalanine ammonia-lyase"/>
    <property type="match status" value="1"/>
</dbReference>
<dbReference type="PANTHER" id="PTHR10362">
    <property type="entry name" value="HISTIDINE AMMONIA-LYASE"/>
    <property type="match status" value="1"/>
</dbReference>
<keyword evidence="6" id="KW-0587">Phenylpropanoid metabolism</keyword>